<evidence type="ECO:0000256" key="1">
    <source>
        <dbReference type="SAM" id="SignalP"/>
    </source>
</evidence>
<feature type="signal peptide" evidence="1">
    <location>
        <begin position="1"/>
        <end position="20"/>
    </location>
</feature>
<sequence>MKAHLALTTLVFALCSQAGATAWAGLHATTSTFGVHAGTSLLRVPLLGALGVEGNAEKGWGSAPNRYALGVTLRDLNLPLTKVDAFATVGAEYRNRAALYAEGGLRGPLLGPAGWRTFVRGNTAGQFGAGLGLELRF</sequence>
<reference evidence="2 3" key="1">
    <citation type="submission" date="2018-09" db="EMBL/GenBank/DDBJ databases">
        <authorList>
            <person name="Zhu H."/>
        </authorList>
    </citation>
    <scope>NUCLEOTIDE SEQUENCE [LARGE SCALE GENOMIC DNA]</scope>
    <source>
        <strain evidence="2 3">K2S05-167</strain>
    </source>
</reference>
<dbReference type="OrthoDB" id="70639at2"/>
<protein>
    <submittedName>
        <fullName evidence="2">Uncharacterized protein</fullName>
    </submittedName>
</protein>
<dbReference type="EMBL" id="QYUJ01000014">
    <property type="protein sequence ID" value="RJF71661.1"/>
    <property type="molecule type" value="Genomic_DNA"/>
</dbReference>
<accession>A0A418V6E1</accession>
<dbReference type="AlphaFoldDB" id="A0A418V6E1"/>
<gene>
    <name evidence="2" type="ORF">D3875_08855</name>
</gene>
<keyword evidence="1" id="KW-0732">Signal</keyword>
<evidence type="ECO:0000313" key="3">
    <source>
        <dbReference type="Proteomes" id="UP000286287"/>
    </source>
</evidence>
<comment type="caution">
    <text evidence="2">The sequence shown here is derived from an EMBL/GenBank/DDBJ whole genome shotgun (WGS) entry which is preliminary data.</text>
</comment>
<name>A0A418V6E1_9DEIO</name>
<feature type="chain" id="PRO_5019391491" evidence="1">
    <location>
        <begin position="21"/>
        <end position="137"/>
    </location>
</feature>
<dbReference type="Proteomes" id="UP000286287">
    <property type="component" value="Unassembled WGS sequence"/>
</dbReference>
<organism evidence="2 3">
    <name type="scientific">Deinococcus cavernae</name>
    <dbReference type="NCBI Taxonomy" id="2320857"/>
    <lineage>
        <taxon>Bacteria</taxon>
        <taxon>Thermotogati</taxon>
        <taxon>Deinococcota</taxon>
        <taxon>Deinococci</taxon>
        <taxon>Deinococcales</taxon>
        <taxon>Deinococcaceae</taxon>
        <taxon>Deinococcus</taxon>
    </lineage>
</organism>
<proteinExistence type="predicted"/>
<keyword evidence="3" id="KW-1185">Reference proteome</keyword>
<evidence type="ECO:0000313" key="2">
    <source>
        <dbReference type="EMBL" id="RJF71661.1"/>
    </source>
</evidence>
<dbReference type="RefSeq" id="WP_119763058.1">
    <property type="nucleotide sequence ID" value="NZ_QYUJ01000014.1"/>
</dbReference>